<dbReference type="SUPFAM" id="SSF81383">
    <property type="entry name" value="F-box domain"/>
    <property type="match status" value="1"/>
</dbReference>
<organism evidence="5 6">
    <name type="scientific">Paratrimastix pyriformis</name>
    <dbReference type="NCBI Taxonomy" id="342808"/>
    <lineage>
        <taxon>Eukaryota</taxon>
        <taxon>Metamonada</taxon>
        <taxon>Preaxostyla</taxon>
        <taxon>Paratrimastigidae</taxon>
        <taxon>Paratrimastix</taxon>
    </lineage>
</organism>
<evidence type="ECO:0000313" key="6">
    <source>
        <dbReference type="Proteomes" id="UP001141327"/>
    </source>
</evidence>
<evidence type="ECO:0000256" key="1">
    <source>
        <dbReference type="ARBA" id="ARBA00022741"/>
    </source>
</evidence>
<reference evidence="5" key="1">
    <citation type="journal article" date="2022" name="bioRxiv">
        <title>Genomics of Preaxostyla Flagellates Illuminates Evolutionary Transitions and the Path Towards Mitochondrial Loss.</title>
        <authorList>
            <person name="Novak L.V.F."/>
            <person name="Treitli S.C."/>
            <person name="Pyrih J."/>
            <person name="Halakuc P."/>
            <person name="Pipaliya S.V."/>
            <person name="Vacek V."/>
            <person name="Brzon O."/>
            <person name="Soukal P."/>
            <person name="Eme L."/>
            <person name="Dacks J.B."/>
            <person name="Karnkowska A."/>
            <person name="Elias M."/>
            <person name="Hampl V."/>
        </authorList>
    </citation>
    <scope>NUCLEOTIDE SEQUENCE</scope>
    <source>
        <strain evidence="5">RCP-MX</strain>
    </source>
</reference>
<dbReference type="SUPFAM" id="SSF50465">
    <property type="entry name" value="EF-Tu/eEF-1alpha/eIF2-gamma C-terminal domain"/>
    <property type="match status" value="1"/>
</dbReference>
<feature type="domain" description="GTP-eEF1A C-terminal" evidence="4">
    <location>
        <begin position="528"/>
        <end position="619"/>
    </location>
</feature>
<dbReference type="InterPro" id="IPR009001">
    <property type="entry name" value="Transl_elong_EF1A/Init_IF2_C"/>
</dbReference>
<dbReference type="Gene3D" id="2.40.30.10">
    <property type="entry name" value="Translation factors"/>
    <property type="match status" value="1"/>
</dbReference>
<proteinExistence type="predicted"/>
<feature type="region of interest" description="Disordered" evidence="3">
    <location>
        <begin position="1"/>
        <end position="31"/>
    </location>
</feature>
<dbReference type="EMBL" id="JAPMOS010000034">
    <property type="protein sequence ID" value="KAJ4458124.1"/>
    <property type="molecule type" value="Genomic_DNA"/>
</dbReference>
<dbReference type="PANTHER" id="PTHR23115">
    <property type="entry name" value="TRANSLATION FACTOR"/>
    <property type="match status" value="1"/>
</dbReference>
<keyword evidence="6" id="KW-1185">Reference proteome</keyword>
<name>A0ABQ8UFR9_9EUKA</name>
<protein>
    <recommendedName>
        <fullName evidence="4">GTP-eEF1A C-terminal domain-containing protein</fullName>
    </recommendedName>
</protein>
<evidence type="ECO:0000256" key="3">
    <source>
        <dbReference type="SAM" id="MobiDB-lite"/>
    </source>
</evidence>
<comment type="caution">
    <text evidence="5">The sequence shown here is derived from an EMBL/GenBank/DDBJ whole genome shotgun (WGS) entry which is preliminary data.</text>
</comment>
<dbReference type="InterPro" id="IPR054696">
    <property type="entry name" value="GTP-eEF1A_C"/>
</dbReference>
<dbReference type="InterPro" id="IPR050100">
    <property type="entry name" value="TRAFAC_GTPase_members"/>
</dbReference>
<gene>
    <name evidence="5" type="ORF">PAPYR_13541</name>
</gene>
<dbReference type="InterPro" id="IPR036047">
    <property type="entry name" value="F-box-like_dom_sf"/>
</dbReference>
<evidence type="ECO:0000313" key="5">
    <source>
        <dbReference type="EMBL" id="KAJ4458124.1"/>
    </source>
</evidence>
<feature type="compositionally biased region" description="Low complexity" evidence="3">
    <location>
        <begin position="17"/>
        <end position="26"/>
    </location>
</feature>
<keyword evidence="1" id="KW-0547">Nucleotide-binding</keyword>
<dbReference type="Pfam" id="PF22594">
    <property type="entry name" value="GTP-eEF1A_C"/>
    <property type="match status" value="1"/>
</dbReference>
<dbReference type="Proteomes" id="UP001141327">
    <property type="component" value="Unassembled WGS sequence"/>
</dbReference>
<accession>A0ABQ8UFR9</accession>
<sequence length="642" mass="69663">MGICFSKKSNSPPLAPLTPLTPLTPLRQQEPMNKVKKSDILTFALVGSNQIARHRLLIDLSNCAAGRTGETRVITLKPSFADSPSFVTGLPGSYFDLFPAELLQLVFSNYQTNDPETIFEQFAKFSLVSKHFYRLANSPSVWSRLWEIYFPHFDPLQLDGDLRRAFRMLLRTDHLHLPGVRPPLSLMLTSGLGSTPDALSTLATLSLADGLITQISAADVQEQGKAWEHFKMSLLTGFTAGAKLLCILITESPDADLARARETAIQFAHRVGYYDRNLTCLGYQTPSRSVPPSEPTLLDYLGKVAVPPRNIDAPVKMTVIRCLRAEWRPVVPGAAEGTGEQRLCCRVRVTAGTARVGMTGMRIMPAHYQHTISTCQPHYQPHYQHTISTLSAQYQHTISHTISHNISHNTSILRGVDSGPYFNPTGLEAPPLTITQITSAQCAAEGGSDARRCGWGPVSTLPMGSFGTVELTRVVPAQVAAACRWLVPAGDVDDADRMLGGSAEVPNPLWTHSVIFESPVVKPPLRSFLAQVIVMLPPPGGAAFAPGLVLRACMHTGSSRVKITRILCSIDKRTGREVAKDPDSLTVSMAGMVTFEVLDPLVAFPFSECGPLGRINFLPGGESTVEGLLSVIAVGIVKSLGE</sequence>
<evidence type="ECO:0000259" key="4">
    <source>
        <dbReference type="Pfam" id="PF22594"/>
    </source>
</evidence>
<evidence type="ECO:0000256" key="2">
    <source>
        <dbReference type="ARBA" id="ARBA00023134"/>
    </source>
</evidence>
<keyword evidence="2" id="KW-0342">GTP-binding</keyword>